<comment type="caution">
    <text evidence="1">The sequence shown here is derived from an EMBL/GenBank/DDBJ whole genome shotgun (WGS) entry which is preliminary data.</text>
</comment>
<proteinExistence type="predicted"/>
<evidence type="ECO:0000313" key="1">
    <source>
        <dbReference type="EMBL" id="KKM75773.1"/>
    </source>
</evidence>
<dbReference type="EMBL" id="LAZR01008916">
    <property type="protein sequence ID" value="KKM75773.1"/>
    <property type="molecule type" value="Genomic_DNA"/>
</dbReference>
<accession>A0A0F9K1E7</accession>
<sequence>MQGDITMDNIMQFRDWILVGGQNGLIYFQKDNIGRVYKQTFEAMDWFESWRQWGKDGRLYWMGTDARYEVRENADMPGFLEFSLTVRF</sequence>
<organism evidence="1">
    <name type="scientific">marine sediment metagenome</name>
    <dbReference type="NCBI Taxonomy" id="412755"/>
    <lineage>
        <taxon>unclassified sequences</taxon>
        <taxon>metagenomes</taxon>
        <taxon>ecological metagenomes</taxon>
    </lineage>
</organism>
<gene>
    <name evidence="1" type="ORF">LCGC14_1386850</name>
</gene>
<dbReference type="AlphaFoldDB" id="A0A0F9K1E7"/>
<protein>
    <submittedName>
        <fullName evidence="1">Uncharacterized protein</fullName>
    </submittedName>
</protein>
<name>A0A0F9K1E7_9ZZZZ</name>
<reference evidence="1" key="1">
    <citation type="journal article" date="2015" name="Nature">
        <title>Complex archaea that bridge the gap between prokaryotes and eukaryotes.</title>
        <authorList>
            <person name="Spang A."/>
            <person name="Saw J.H."/>
            <person name="Jorgensen S.L."/>
            <person name="Zaremba-Niedzwiedzka K."/>
            <person name="Martijn J."/>
            <person name="Lind A.E."/>
            <person name="van Eijk R."/>
            <person name="Schleper C."/>
            <person name="Guy L."/>
            <person name="Ettema T.J."/>
        </authorList>
    </citation>
    <scope>NUCLEOTIDE SEQUENCE</scope>
</reference>